<keyword evidence="2 6" id="KW-0067">ATP-binding</keyword>
<keyword evidence="1 6" id="KW-0547">Nucleotide-binding</keyword>
<dbReference type="GO" id="GO:0005886">
    <property type="term" value="C:plasma membrane"/>
    <property type="evidence" value="ECO:0007669"/>
    <property type="project" value="TreeGrafter"/>
</dbReference>
<evidence type="ECO:0000259" key="7">
    <source>
        <dbReference type="PROSITE" id="PS51456"/>
    </source>
</evidence>
<dbReference type="GO" id="GO:0005524">
    <property type="term" value="F:ATP binding"/>
    <property type="evidence" value="ECO:0007669"/>
    <property type="project" value="UniProtKB-UniRule"/>
</dbReference>
<dbReference type="GO" id="GO:0030048">
    <property type="term" value="P:actin filament-based movement"/>
    <property type="evidence" value="ECO:0007669"/>
    <property type="project" value="TreeGrafter"/>
</dbReference>
<dbReference type="EMBL" id="KZ385940">
    <property type="protein sequence ID" value="PIO55455.1"/>
    <property type="molecule type" value="Genomic_DNA"/>
</dbReference>
<dbReference type="Pfam" id="PF00063">
    <property type="entry name" value="Myosin_head"/>
    <property type="match status" value="1"/>
</dbReference>
<evidence type="ECO:0000256" key="6">
    <source>
        <dbReference type="PROSITE-ProRule" id="PRU00782"/>
    </source>
</evidence>
<evidence type="ECO:0000313" key="9">
    <source>
        <dbReference type="Proteomes" id="UP000230423"/>
    </source>
</evidence>
<dbReference type="SUPFAM" id="SSF52540">
    <property type="entry name" value="P-loop containing nucleoside triphosphate hydrolases"/>
    <property type="match status" value="1"/>
</dbReference>
<name>A0A2G9TBZ4_TELCI</name>
<evidence type="ECO:0000313" key="8">
    <source>
        <dbReference type="EMBL" id="PIO55455.1"/>
    </source>
</evidence>
<dbReference type="GO" id="GO:0051015">
    <property type="term" value="F:actin filament binding"/>
    <property type="evidence" value="ECO:0007669"/>
    <property type="project" value="TreeGrafter"/>
</dbReference>
<dbReference type="Proteomes" id="UP000230423">
    <property type="component" value="Unassembled WGS sequence"/>
</dbReference>
<dbReference type="InterPro" id="IPR027417">
    <property type="entry name" value="P-loop_NTPase"/>
</dbReference>
<keyword evidence="4 6" id="KW-0505">Motor protein</keyword>
<evidence type="ECO:0000256" key="1">
    <source>
        <dbReference type="ARBA" id="ARBA00022741"/>
    </source>
</evidence>
<dbReference type="GO" id="GO:0016459">
    <property type="term" value="C:myosin complex"/>
    <property type="evidence" value="ECO:0007669"/>
    <property type="project" value="UniProtKB-KW"/>
</dbReference>
<feature type="non-terminal residue" evidence="8">
    <location>
        <position position="1"/>
    </location>
</feature>
<dbReference type="GO" id="GO:0007015">
    <property type="term" value="P:actin filament organization"/>
    <property type="evidence" value="ECO:0007669"/>
    <property type="project" value="TreeGrafter"/>
</dbReference>
<dbReference type="OrthoDB" id="6108017at2759"/>
<evidence type="ECO:0000256" key="5">
    <source>
        <dbReference type="ARBA" id="ARBA00023203"/>
    </source>
</evidence>
<dbReference type="PROSITE" id="PS51456">
    <property type="entry name" value="MYOSIN_MOTOR"/>
    <property type="match status" value="1"/>
</dbReference>
<dbReference type="Gene3D" id="3.40.850.10">
    <property type="entry name" value="Kinesin motor domain"/>
    <property type="match status" value="1"/>
</dbReference>
<evidence type="ECO:0000256" key="4">
    <source>
        <dbReference type="ARBA" id="ARBA00023175"/>
    </source>
</evidence>
<dbReference type="GO" id="GO:0000146">
    <property type="term" value="F:microfilament motor activity"/>
    <property type="evidence" value="ECO:0007669"/>
    <property type="project" value="TreeGrafter"/>
</dbReference>
<proteinExistence type="inferred from homology"/>
<dbReference type="InterPro" id="IPR001609">
    <property type="entry name" value="Myosin_head_motor_dom-like"/>
</dbReference>
<accession>A0A2G9TBZ4</accession>
<protein>
    <recommendedName>
        <fullName evidence="7">Myosin motor domain-containing protein</fullName>
    </recommendedName>
</protein>
<dbReference type="PANTHER" id="PTHR13140">
    <property type="entry name" value="MYOSIN"/>
    <property type="match status" value="1"/>
</dbReference>
<dbReference type="AlphaFoldDB" id="A0A2G9TBZ4"/>
<feature type="non-terminal residue" evidence="8">
    <location>
        <position position="98"/>
    </location>
</feature>
<reference evidence="8 9" key="1">
    <citation type="submission" date="2015-09" db="EMBL/GenBank/DDBJ databases">
        <title>Draft genome of the parasitic nematode Teladorsagia circumcincta isolate WARC Sus (inbred).</title>
        <authorList>
            <person name="Mitreva M."/>
        </authorList>
    </citation>
    <scope>NUCLEOTIDE SEQUENCE [LARGE SCALE GENOMIC DNA]</scope>
    <source>
        <strain evidence="8 9">S</strain>
    </source>
</reference>
<evidence type="ECO:0000256" key="3">
    <source>
        <dbReference type="ARBA" id="ARBA00023123"/>
    </source>
</evidence>
<sequence length="98" mass="10964">TYVANILISINPYEEIDGLYSIDTIKKYRGKSLGQMPPHVYAVADKAYREMRRNKESQSIIVSGESGAGKTESQKAILRYLCENWGAAAGPIQKRILE</sequence>
<dbReference type="PANTHER" id="PTHR13140:SF745">
    <property type="entry name" value="UNCONVENTIONAL MYOSIN-VI"/>
    <property type="match status" value="1"/>
</dbReference>
<feature type="domain" description="Myosin motor" evidence="7">
    <location>
        <begin position="1"/>
        <end position="98"/>
    </location>
</feature>
<keyword evidence="3 6" id="KW-0518">Myosin</keyword>
<feature type="binding site" evidence="6">
    <location>
        <begin position="64"/>
        <end position="71"/>
    </location>
    <ligand>
        <name>ATP</name>
        <dbReference type="ChEBI" id="CHEBI:30616"/>
    </ligand>
</feature>
<keyword evidence="5 6" id="KW-0009">Actin-binding</keyword>
<evidence type="ECO:0000256" key="2">
    <source>
        <dbReference type="ARBA" id="ARBA00022840"/>
    </source>
</evidence>
<comment type="similarity">
    <text evidence="6">Belongs to the TRAFAC class myosin-kinesin ATPase superfamily. Myosin family.</text>
</comment>
<comment type="caution">
    <text evidence="6">Lacks conserved residue(s) required for the propagation of feature annotation.</text>
</comment>
<dbReference type="GO" id="GO:0030139">
    <property type="term" value="C:endocytic vesicle"/>
    <property type="evidence" value="ECO:0007669"/>
    <property type="project" value="TreeGrafter"/>
</dbReference>
<gene>
    <name evidence="8" type="ORF">TELCIR_23158</name>
</gene>
<keyword evidence="9" id="KW-1185">Reference proteome</keyword>
<organism evidence="8 9">
    <name type="scientific">Teladorsagia circumcincta</name>
    <name type="common">Brown stomach worm</name>
    <name type="synonym">Ostertagia circumcincta</name>
    <dbReference type="NCBI Taxonomy" id="45464"/>
    <lineage>
        <taxon>Eukaryota</taxon>
        <taxon>Metazoa</taxon>
        <taxon>Ecdysozoa</taxon>
        <taxon>Nematoda</taxon>
        <taxon>Chromadorea</taxon>
        <taxon>Rhabditida</taxon>
        <taxon>Rhabditina</taxon>
        <taxon>Rhabditomorpha</taxon>
        <taxon>Strongyloidea</taxon>
        <taxon>Trichostrongylidae</taxon>
        <taxon>Teladorsagia</taxon>
    </lineage>
</organism>
<dbReference type="InterPro" id="IPR036961">
    <property type="entry name" value="Kinesin_motor_dom_sf"/>
</dbReference>